<keyword evidence="1" id="KW-0812">Transmembrane</keyword>
<keyword evidence="1" id="KW-1133">Transmembrane helix</keyword>
<keyword evidence="3" id="KW-1185">Reference proteome</keyword>
<dbReference type="RefSeq" id="WP_068218343.1">
    <property type="nucleotide sequence ID" value="NZ_CP139724.1"/>
</dbReference>
<reference evidence="2 3" key="1">
    <citation type="submission" date="2016-01" db="EMBL/GenBank/DDBJ databases">
        <title>Genome sequencing of Roseivirga spongicola UST030701-084.</title>
        <authorList>
            <person name="Selvaratnam C."/>
            <person name="Thevarajoo S."/>
            <person name="Goh K.M."/>
            <person name="Ee R."/>
            <person name="Chan K.-G."/>
            <person name="Chong C.S."/>
        </authorList>
    </citation>
    <scope>NUCLEOTIDE SEQUENCE [LARGE SCALE GENOMIC DNA]</scope>
    <source>
        <strain evidence="2 3">UST030701-084</strain>
    </source>
</reference>
<evidence type="ECO:0000256" key="1">
    <source>
        <dbReference type="SAM" id="Phobius"/>
    </source>
</evidence>
<name>A0A150XIG7_9BACT</name>
<organism evidence="2 3">
    <name type="scientific">Roseivirga spongicola</name>
    <dbReference type="NCBI Taxonomy" id="333140"/>
    <lineage>
        <taxon>Bacteria</taxon>
        <taxon>Pseudomonadati</taxon>
        <taxon>Bacteroidota</taxon>
        <taxon>Cytophagia</taxon>
        <taxon>Cytophagales</taxon>
        <taxon>Roseivirgaceae</taxon>
        <taxon>Roseivirga</taxon>
    </lineage>
</organism>
<protein>
    <submittedName>
        <fullName evidence="2">Uncharacterized protein</fullName>
    </submittedName>
</protein>
<keyword evidence="1" id="KW-0472">Membrane</keyword>
<evidence type="ECO:0000313" key="3">
    <source>
        <dbReference type="Proteomes" id="UP000075606"/>
    </source>
</evidence>
<comment type="caution">
    <text evidence="2">The sequence shown here is derived from an EMBL/GenBank/DDBJ whole genome shotgun (WGS) entry which is preliminary data.</text>
</comment>
<dbReference type="AlphaFoldDB" id="A0A150XIG7"/>
<proteinExistence type="predicted"/>
<sequence length="68" mass="7695">MLSSTKSRRILHFISVSLAILVFGYGLFLKLTKEEVASPKEEVAKELVKNDHRPVVEERETVEVSVPN</sequence>
<evidence type="ECO:0000313" key="2">
    <source>
        <dbReference type="EMBL" id="KYG78482.1"/>
    </source>
</evidence>
<dbReference type="Proteomes" id="UP000075606">
    <property type="component" value="Unassembled WGS sequence"/>
</dbReference>
<gene>
    <name evidence="2" type="ORF">AWW68_06855</name>
</gene>
<accession>A0A150XIG7</accession>
<dbReference type="STRING" id="333140.AWW68_06855"/>
<dbReference type="EMBL" id="LRPC01000001">
    <property type="protein sequence ID" value="KYG78482.1"/>
    <property type="molecule type" value="Genomic_DNA"/>
</dbReference>
<feature type="transmembrane region" description="Helical" evidence="1">
    <location>
        <begin position="10"/>
        <end position="28"/>
    </location>
</feature>